<keyword evidence="3" id="KW-0238">DNA-binding</keyword>
<dbReference type="SUPFAM" id="SSF46785">
    <property type="entry name" value="Winged helix' DNA-binding domain"/>
    <property type="match status" value="1"/>
</dbReference>
<dbReference type="InterPro" id="IPR050950">
    <property type="entry name" value="HTH-type_LysR_regulators"/>
</dbReference>
<evidence type="ECO:0000256" key="3">
    <source>
        <dbReference type="ARBA" id="ARBA00023125"/>
    </source>
</evidence>
<dbReference type="InterPro" id="IPR005119">
    <property type="entry name" value="LysR_subst-bd"/>
</dbReference>
<reference evidence="7" key="1">
    <citation type="journal article" date="2019" name="Int. J. Syst. Evol. Microbiol.">
        <title>The Global Catalogue of Microorganisms (GCM) 10K type strain sequencing project: providing services to taxonomists for standard genome sequencing and annotation.</title>
        <authorList>
            <consortium name="The Broad Institute Genomics Platform"/>
            <consortium name="The Broad Institute Genome Sequencing Center for Infectious Disease"/>
            <person name="Wu L."/>
            <person name="Ma J."/>
        </authorList>
    </citation>
    <scope>NUCLEOTIDE SEQUENCE [LARGE SCALE GENOMIC DNA]</scope>
    <source>
        <strain evidence="7">CGMCC 4.1434</strain>
    </source>
</reference>
<evidence type="ECO:0000313" key="7">
    <source>
        <dbReference type="Proteomes" id="UP001596109"/>
    </source>
</evidence>
<dbReference type="Pfam" id="PF03466">
    <property type="entry name" value="LysR_substrate"/>
    <property type="match status" value="1"/>
</dbReference>
<keyword evidence="4" id="KW-0804">Transcription</keyword>
<name>A0ABW0TEB9_9BACL</name>
<evidence type="ECO:0000313" key="6">
    <source>
        <dbReference type="EMBL" id="MFC5587770.1"/>
    </source>
</evidence>
<dbReference type="Proteomes" id="UP001596109">
    <property type="component" value="Unassembled WGS sequence"/>
</dbReference>
<dbReference type="InterPro" id="IPR036390">
    <property type="entry name" value="WH_DNA-bd_sf"/>
</dbReference>
<gene>
    <name evidence="6" type="ORF">ACFPRA_02450</name>
</gene>
<dbReference type="RefSeq" id="WP_381430219.1">
    <property type="nucleotide sequence ID" value="NZ_JBHSNO010000001.1"/>
</dbReference>
<protein>
    <submittedName>
        <fullName evidence="6">LysR family transcriptional regulator</fullName>
    </submittedName>
</protein>
<evidence type="ECO:0000256" key="4">
    <source>
        <dbReference type="ARBA" id="ARBA00023163"/>
    </source>
</evidence>
<organism evidence="6 7">
    <name type="scientific">Sporosarcina soli</name>
    <dbReference type="NCBI Taxonomy" id="334736"/>
    <lineage>
        <taxon>Bacteria</taxon>
        <taxon>Bacillati</taxon>
        <taxon>Bacillota</taxon>
        <taxon>Bacilli</taxon>
        <taxon>Bacillales</taxon>
        <taxon>Caryophanaceae</taxon>
        <taxon>Sporosarcina</taxon>
    </lineage>
</organism>
<dbReference type="InterPro" id="IPR036388">
    <property type="entry name" value="WH-like_DNA-bd_sf"/>
</dbReference>
<dbReference type="InterPro" id="IPR000847">
    <property type="entry name" value="LysR_HTH_N"/>
</dbReference>
<dbReference type="PROSITE" id="PS50931">
    <property type="entry name" value="HTH_LYSR"/>
    <property type="match status" value="1"/>
</dbReference>
<dbReference type="Gene3D" id="3.40.190.290">
    <property type="match status" value="1"/>
</dbReference>
<accession>A0ABW0TEB9</accession>
<sequence length="298" mass="34021">MDITQLHYFIVAAEQEHMTRASEILALSQSALSRSITSLENELGVPLFDRKNRKIYLNRYGKIFLEDAKRIVHQVEVSKANLSHLVHPDIGNISLSFVHSLGLNYIPSLLKAFQLSNPGHSITLNENKAPLIVKDLLTNETDLGFATQYQSFSDLEYTPIFKEKIVLIASSQHRFSDMQPIQMEEIEDESFIHYNADTELRKLIDSTFSKHHLDVHVAYDGLEINSILGLVTSNMGIALVPESVIQNIQGIKIIPISDFDIDRTIYLIHKKEGYISKAVLYFKDFILSYYEKQLLHTD</sequence>
<comment type="similarity">
    <text evidence="1">Belongs to the LysR transcriptional regulatory family.</text>
</comment>
<evidence type="ECO:0000256" key="2">
    <source>
        <dbReference type="ARBA" id="ARBA00023015"/>
    </source>
</evidence>
<dbReference type="EMBL" id="JBHSNO010000001">
    <property type="protein sequence ID" value="MFC5587770.1"/>
    <property type="molecule type" value="Genomic_DNA"/>
</dbReference>
<dbReference type="PRINTS" id="PR00039">
    <property type="entry name" value="HTHLYSR"/>
</dbReference>
<dbReference type="Pfam" id="PF00126">
    <property type="entry name" value="HTH_1"/>
    <property type="match status" value="1"/>
</dbReference>
<keyword evidence="7" id="KW-1185">Reference proteome</keyword>
<evidence type="ECO:0000256" key="1">
    <source>
        <dbReference type="ARBA" id="ARBA00009437"/>
    </source>
</evidence>
<keyword evidence="2" id="KW-0805">Transcription regulation</keyword>
<dbReference type="Gene3D" id="1.10.10.10">
    <property type="entry name" value="Winged helix-like DNA-binding domain superfamily/Winged helix DNA-binding domain"/>
    <property type="match status" value="1"/>
</dbReference>
<evidence type="ECO:0000259" key="5">
    <source>
        <dbReference type="PROSITE" id="PS50931"/>
    </source>
</evidence>
<comment type="caution">
    <text evidence="6">The sequence shown here is derived from an EMBL/GenBank/DDBJ whole genome shotgun (WGS) entry which is preliminary data.</text>
</comment>
<dbReference type="PANTHER" id="PTHR30419:SF28">
    <property type="entry name" value="HTH-TYPE TRANSCRIPTIONAL REGULATOR BSDA"/>
    <property type="match status" value="1"/>
</dbReference>
<dbReference type="PANTHER" id="PTHR30419">
    <property type="entry name" value="HTH-TYPE TRANSCRIPTIONAL REGULATOR YBHD"/>
    <property type="match status" value="1"/>
</dbReference>
<feature type="domain" description="HTH lysR-type" evidence="5">
    <location>
        <begin position="1"/>
        <end position="58"/>
    </location>
</feature>
<dbReference type="SUPFAM" id="SSF53850">
    <property type="entry name" value="Periplasmic binding protein-like II"/>
    <property type="match status" value="1"/>
</dbReference>
<proteinExistence type="inferred from homology"/>